<dbReference type="Gene3D" id="3.20.70.20">
    <property type="match status" value="2"/>
</dbReference>
<gene>
    <name evidence="4" type="ORF">BD410DRAFT_846004</name>
</gene>
<organism evidence="4 5">
    <name type="scientific">Rickenella mellea</name>
    <dbReference type="NCBI Taxonomy" id="50990"/>
    <lineage>
        <taxon>Eukaryota</taxon>
        <taxon>Fungi</taxon>
        <taxon>Dikarya</taxon>
        <taxon>Basidiomycota</taxon>
        <taxon>Agaricomycotina</taxon>
        <taxon>Agaricomycetes</taxon>
        <taxon>Hymenochaetales</taxon>
        <taxon>Rickenellaceae</taxon>
        <taxon>Rickenella</taxon>
    </lineage>
</organism>
<dbReference type="VEuPathDB" id="FungiDB:BD410DRAFT_846004"/>
<dbReference type="Pfam" id="PF02867">
    <property type="entry name" value="Ribonuc_red_lgC"/>
    <property type="match status" value="2"/>
</dbReference>
<accession>A0A4Y7PGH0</accession>
<feature type="domain" description="Ribonucleotide reductase large subunit C-terminal" evidence="3">
    <location>
        <begin position="120"/>
        <end position="222"/>
    </location>
</feature>
<dbReference type="GO" id="GO:0005524">
    <property type="term" value="F:ATP binding"/>
    <property type="evidence" value="ECO:0007669"/>
    <property type="project" value="TreeGrafter"/>
</dbReference>
<dbReference type="GO" id="GO:0004748">
    <property type="term" value="F:ribonucleoside-diphosphate reductase activity, thioredoxin disulfide as acceptor"/>
    <property type="evidence" value="ECO:0007669"/>
    <property type="project" value="TreeGrafter"/>
</dbReference>
<evidence type="ECO:0000313" key="5">
    <source>
        <dbReference type="Proteomes" id="UP000294933"/>
    </source>
</evidence>
<feature type="region of interest" description="Disordered" evidence="2">
    <location>
        <begin position="13"/>
        <end position="44"/>
    </location>
</feature>
<dbReference type="InterPro" id="IPR000788">
    <property type="entry name" value="RNR_lg_C"/>
</dbReference>
<dbReference type="PRINTS" id="PR01183">
    <property type="entry name" value="RIBORDTASEM1"/>
</dbReference>
<dbReference type="OrthoDB" id="3000483at2759"/>
<dbReference type="SUPFAM" id="SSF51998">
    <property type="entry name" value="PFL-like glycyl radical enzymes"/>
    <property type="match status" value="1"/>
</dbReference>
<name>A0A4Y7PGH0_9AGAM</name>
<dbReference type="EMBL" id="ML170336">
    <property type="protein sequence ID" value="TDL14457.1"/>
    <property type="molecule type" value="Genomic_DNA"/>
</dbReference>
<feature type="compositionally biased region" description="Polar residues" evidence="2">
    <location>
        <begin position="31"/>
        <end position="40"/>
    </location>
</feature>
<evidence type="ECO:0000313" key="4">
    <source>
        <dbReference type="EMBL" id="TDL14457.1"/>
    </source>
</evidence>
<dbReference type="PANTHER" id="PTHR11573:SF6">
    <property type="entry name" value="RIBONUCLEOSIDE-DIPHOSPHATE REDUCTASE LARGE SUBUNIT"/>
    <property type="match status" value="1"/>
</dbReference>
<proteinExistence type="inferred from homology"/>
<dbReference type="Proteomes" id="UP000294933">
    <property type="component" value="Unassembled WGS sequence"/>
</dbReference>
<dbReference type="GO" id="GO:0009263">
    <property type="term" value="P:deoxyribonucleotide biosynthetic process"/>
    <property type="evidence" value="ECO:0007669"/>
    <property type="project" value="TreeGrafter"/>
</dbReference>
<dbReference type="GO" id="GO:0005971">
    <property type="term" value="C:ribonucleoside-diphosphate reductase complex"/>
    <property type="evidence" value="ECO:0007669"/>
    <property type="project" value="TreeGrafter"/>
</dbReference>
<feature type="domain" description="Ribonucleotide reductase large subunit C-terminal" evidence="3">
    <location>
        <begin position="39"/>
        <end position="109"/>
    </location>
</feature>
<evidence type="ECO:0000256" key="2">
    <source>
        <dbReference type="SAM" id="MobiDB-lite"/>
    </source>
</evidence>
<keyword evidence="5" id="KW-1185">Reference proteome</keyword>
<protein>
    <submittedName>
        <fullName evidence="4">PFL-like glycyl radical enzyme</fullName>
    </submittedName>
</protein>
<dbReference type="STRING" id="50990.A0A4Y7PGH0"/>
<feature type="compositionally biased region" description="Low complexity" evidence="2">
    <location>
        <begin position="13"/>
        <end position="30"/>
    </location>
</feature>
<reference evidence="4 5" key="1">
    <citation type="submission" date="2018-06" db="EMBL/GenBank/DDBJ databases">
        <title>A transcriptomic atlas of mushroom development highlights an independent origin of complex multicellularity.</title>
        <authorList>
            <consortium name="DOE Joint Genome Institute"/>
            <person name="Krizsan K."/>
            <person name="Almasi E."/>
            <person name="Merenyi Z."/>
            <person name="Sahu N."/>
            <person name="Viragh M."/>
            <person name="Koszo T."/>
            <person name="Mondo S."/>
            <person name="Kiss B."/>
            <person name="Balint B."/>
            <person name="Kues U."/>
            <person name="Barry K."/>
            <person name="Hegedus J.C."/>
            <person name="Henrissat B."/>
            <person name="Johnson J."/>
            <person name="Lipzen A."/>
            <person name="Ohm R."/>
            <person name="Nagy I."/>
            <person name="Pangilinan J."/>
            <person name="Yan J."/>
            <person name="Xiong Y."/>
            <person name="Grigoriev I.V."/>
            <person name="Hibbett D.S."/>
            <person name="Nagy L.G."/>
        </authorList>
    </citation>
    <scope>NUCLEOTIDE SEQUENCE [LARGE SCALE GENOMIC DNA]</scope>
    <source>
        <strain evidence="4 5">SZMC22713</strain>
    </source>
</reference>
<dbReference type="InterPro" id="IPR039718">
    <property type="entry name" value="Rrm1"/>
</dbReference>
<comment type="similarity">
    <text evidence="1">Belongs to the ribonucleoside diphosphate reductase large chain family.</text>
</comment>
<dbReference type="AlphaFoldDB" id="A0A4Y7PGH0"/>
<evidence type="ECO:0000256" key="1">
    <source>
        <dbReference type="ARBA" id="ARBA00010406"/>
    </source>
</evidence>
<sequence>MPLLLTPPSYTIATSTTSSSASRRSNAHTSFASTTHTPPNHTKHLGTIKSSNLCTEIIEYSAPDETAVCNLASISLPAFIRGNKYDFQHKVAKVVAFNLNRIIDAWQMPSWRCVCRSTPPQAKELNIQIFETIYHAALEASSEMAEKGGVYETWEGCPERQGQLQFNLWGVEPTWLWDWKTLKQTIARTGLRNSSLCAPMAMASTSQILGSNECFEPYTSNI</sequence>
<dbReference type="PANTHER" id="PTHR11573">
    <property type="entry name" value="RIBONUCLEOSIDE-DIPHOSPHATE REDUCTASE LARGE CHAIN"/>
    <property type="match status" value="1"/>
</dbReference>
<evidence type="ECO:0000259" key="3">
    <source>
        <dbReference type="Pfam" id="PF02867"/>
    </source>
</evidence>